<evidence type="ECO:0000313" key="3">
    <source>
        <dbReference type="Proteomes" id="UP000039865"/>
    </source>
</evidence>
<dbReference type="OrthoDB" id="197925at2759"/>
<dbReference type="Proteomes" id="UP000039865">
    <property type="component" value="Unassembled WGS sequence"/>
</dbReference>
<reference evidence="2 3" key="1">
    <citation type="submission" date="2014-06" db="EMBL/GenBank/DDBJ databases">
        <authorList>
            <person name="Swart Estienne"/>
        </authorList>
    </citation>
    <scope>NUCLEOTIDE SEQUENCE [LARGE SCALE GENOMIC DNA]</scope>
    <source>
        <strain evidence="2 3">130c</strain>
    </source>
</reference>
<organism evidence="2 3">
    <name type="scientific">Stylonychia lemnae</name>
    <name type="common">Ciliate</name>
    <dbReference type="NCBI Taxonomy" id="5949"/>
    <lineage>
        <taxon>Eukaryota</taxon>
        <taxon>Sar</taxon>
        <taxon>Alveolata</taxon>
        <taxon>Ciliophora</taxon>
        <taxon>Intramacronucleata</taxon>
        <taxon>Spirotrichea</taxon>
        <taxon>Stichotrichia</taxon>
        <taxon>Sporadotrichida</taxon>
        <taxon>Oxytrichidae</taxon>
        <taxon>Stylonychinae</taxon>
        <taxon>Stylonychia</taxon>
    </lineage>
</organism>
<sequence length="1894" mass="207080">MGKPFFLLIVQSFSCDSFCRVEDDYSCELTVNNDEYKFKCRNLKNNSQSLFKDSFSKMIQPLNFKLQNTDQKTQLPITQYQKDIVMLLESECKNGKLEIGEQCDDGKANDFTQYDIIILLTTYTDVMKNAMLNTDIIPKLMIMVKLQQLIAFALEQDQTVINVMTDFNQRNQEQYQGNQSPFCDKTDMIISSDEQCDDGDLKNQGGIVRLNQVGHASVPFVSGLCGNNLVDFGEECDEGGGSQSCCQYQIVLTLDKHQHWQWLVAFKLHALTVILIMTMGTQIIFNHHFRCSSACYSEQDYLCAKFITHDARDYFKCINKYSRMIPTTVNPNAPAMTASLPNAQCTRNQLYEAVENCDDGFSDGSGGCDANCRVKYGWTCLNPNGMGSSQCFPSCLLTGTVCLDLNNITGDGVEPGHFCFGKTAVAASGQIYVSQFECNPTVAAPSTTTQASTTSPTTTSEPSTTQVQSTTEAVSTTVAQTTASSTSSPSVCFYIFLLKVIKIQLDYSCTFNDNYSNDYHDYHENYDNYNNYDNNTICSSKRIGMTSCPDGSSPPCQWVRQTATGCQNEEQTQTGQRDLQLKRNNAVLRIKSNSLPNHCFISDTTPKKNEIDFQVVYKNKISLTRMLLDSEQDESYQYNGNNQLSVNMALCDDSWTQSGYILQMNPSYVEYSGNYDSIVGIALNGVAIHTGNSEYGSDVFYPKKFGSKAYSDKLIQLDNCLGSAEFSGYYHYYGWSPCILPSGPIKSRDAQECNNIPKCKQDKLAYALSFMQYQEKTIMIIGIARDGHSILGPYKRDGTLWQPCDIDLCNGVEIAGVYYYATTMFHPYTVGCWGPGPKKTISEECSNNVKVCSSDVMPTAEQNMDGPVLIHQITRNLNVIHLVYTLERFVLIKTLQMVMEPGYYCYGTSGKGAGQGFPFLVSFGCSVTIAPAPSTTAQVTTTDQPTTTSQPSTTTQAATTAVVQTTASTPFVSGLCNNGVLDFGEECDQGSNTGLCNNCLIQAGQLSENILGDWSSGVTVCGRAASGSCFDQNLNDGDGQLYPLQTFSCSSQCNVEASFICSSDVSADIPTGSRRCLPTTANPTVPATTQSSPNAQCTRNSIVATGEDCDDGFLDSSGGCDANCRIKYGWTCLNPDGGGQSQCFPSCLLSGTVCLDMNNITGDGVEPGHFCFGKTAMTASGEFFLSSFACNPTVAAPSTTTQDSTTQPTTTSEPTTTLAQSTTQAASTTVAQTTASVPFISGLCGNNKIDFGEECDEGGGSQSCPNCLLTAGLTVTNRIGKASTFAIACGSITSQCFDRNSNNDDGCSSTCQTEIDFICAQFFTHDARDFFKCINTYSRMIPTTVNPNAPAITASAPNAQCTRDKFVGVTGEECDDGFLDSSGGCDANCRIKYGWTCLNPNGMGSSQCFPSCLLTGTVCLDLNNITGDGVEPGHFCFGKTAVAASGQIYVSQFECNPTVAAPSTTTQASTTSPTTTSEPSTTQVQSTTEAVSTTVAQTTASSTSSPSVCFYIFLLKVIKIQLDYSCTFNDNYSNDYHDYHENYDNYNNYDNNTICSSKRIGMTSCPDGSSPPCQWVRQTATGCQNEEQTQTGQRDLQLKRNNAVLRIKSNSLPNHCFISDTTPKKNEIDFQVVYKNKISLTRMLLDSEQDESYQYNGNNQLSVNMALCDDSWTQSGYILQMNPSYVEYSGNYDSIVGIALNGVAIHTGNSEYGSDVFYPKKFGSKAYSDKLIQLDNCLGSAEFSGYYHYYGWSPCILPSGPIKSRDAQECNNIPKCKQDKLAYALSFMQYQEKTIMIIGIARDGHSILGPYKRDGTLWQPCDIDLCNGVEIAGVYYYATTMFHPYTVGCWGPGPKKTISEECSNNVKVCSSGSITQSWMEMILFVSILVYTILN</sequence>
<feature type="region of interest" description="Disordered" evidence="1">
    <location>
        <begin position="1196"/>
        <end position="1223"/>
    </location>
</feature>
<dbReference type="PANTHER" id="PTHR23202">
    <property type="entry name" value="WASP INTERACTING PROTEIN-RELATED"/>
    <property type="match status" value="1"/>
</dbReference>
<accession>A0A078BC86</accession>
<dbReference type="EMBL" id="CCKQ01019774">
    <property type="protein sequence ID" value="CDW91811.1"/>
    <property type="molecule type" value="Genomic_DNA"/>
</dbReference>
<gene>
    <name evidence="2" type="primary">Contig17984.g19123</name>
    <name evidence="2" type="ORF">STYLEM_20972</name>
</gene>
<feature type="region of interest" description="Disordered" evidence="1">
    <location>
        <begin position="1461"/>
        <end position="1486"/>
    </location>
</feature>
<dbReference type="InParanoid" id="A0A078BC86"/>
<evidence type="ECO:0000313" key="2">
    <source>
        <dbReference type="EMBL" id="CDW91811.1"/>
    </source>
</evidence>
<evidence type="ECO:0008006" key="4">
    <source>
        <dbReference type="Google" id="ProtNLM"/>
    </source>
</evidence>
<feature type="region of interest" description="Disordered" evidence="1">
    <location>
        <begin position="444"/>
        <end position="469"/>
    </location>
</feature>
<evidence type="ECO:0000256" key="1">
    <source>
        <dbReference type="SAM" id="MobiDB-lite"/>
    </source>
</evidence>
<protein>
    <recommendedName>
        <fullName evidence="4">YHYH domain containing protein</fullName>
    </recommendedName>
</protein>
<name>A0A078BC86_STYLE</name>
<keyword evidence="3" id="KW-1185">Reference proteome</keyword>
<dbReference type="PANTHER" id="PTHR23202:SF124">
    <property type="entry name" value="C2H2-TYPE DOMAIN-CONTAINING PROTEIN-RELATED"/>
    <property type="match status" value="1"/>
</dbReference>
<proteinExistence type="predicted"/>